<evidence type="ECO:0000256" key="3">
    <source>
        <dbReference type="ARBA" id="ARBA00022801"/>
    </source>
</evidence>
<gene>
    <name evidence="9" type="ORF">B0X71_11050</name>
</gene>
<keyword evidence="4" id="KW-0342">GTP-binding</keyword>
<dbReference type="SUPFAM" id="SSF52540">
    <property type="entry name" value="P-loop containing nucleoside triphosphate hydrolases"/>
    <property type="match status" value="2"/>
</dbReference>
<dbReference type="AlphaFoldDB" id="A0A1Q2L0H4"/>
<name>A0A1Q2L0H4_9BACL</name>
<feature type="coiled-coil region" evidence="6">
    <location>
        <begin position="934"/>
        <end position="961"/>
    </location>
</feature>
<dbReference type="Gene3D" id="3.40.50.300">
    <property type="entry name" value="P-loop containing nucleotide triphosphate hydrolases"/>
    <property type="match status" value="2"/>
</dbReference>
<protein>
    <submittedName>
        <fullName evidence="9">GTPase</fullName>
    </submittedName>
</protein>
<dbReference type="GO" id="GO:0005525">
    <property type="term" value="F:GTP binding"/>
    <property type="evidence" value="ECO:0007669"/>
    <property type="project" value="UniProtKB-KW"/>
</dbReference>
<evidence type="ECO:0000256" key="1">
    <source>
        <dbReference type="ARBA" id="ARBA00004370"/>
    </source>
</evidence>
<evidence type="ECO:0000256" key="6">
    <source>
        <dbReference type="SAM" id="Coils"/>
    </source>
</evidence>
<feature type="domain" description="Dynamin N-terminal" evidence="8">
    <location>
        <begin position="624"/>
        <end position="847"/>
    </location>
</feature>
<dbReference type="PANTHER" id="PTHR10465">
    <property type="entry name" value="TRANSMEMBRANE GTPASE FZO1"/>
    <property type="match status" value="1"/>
</dbReference>
<dbReference type="CDD" id="cd09912">
    <property type="entry name" value="DLP_2"/>
    <property type="match status" value="2"/>
</dbReference>
<dbReference type="Pfam" id="PF00350">
    <property type="entry name" value="Dynamin_N"/>
    <property type="match status" value="2"/>
</dbReference>
<keyword evidence="2" id="KW-0547">Nucleotide-binding</keyword>
<dbReference type="InterPro" id="IPR027094">
    <property type="entry name" value="Mitofusin_fam"/>
</dbReference>
<sequence length="1194" mass="137709">MKVQDREQLLTEIARLYAIFEQNSDTERMQKARLFADKLMKQQFIIGFAGHFSSGKSTMINALTGETLLPSSPIPTSANIVTVRRTEEDEAVVRMQENKAIRFSGEYDFQTLKKLARSGDVRQIEIGHADSVLPEGVTVMDTPGVDSTDDAHRLSTESALHVADMVFYVMDYNHVQSELNFTFTRQLQKYTELYLIVNQIDKHRNEELAFDDFRQSVQEAFTAWGVEPAGIYYTSLKQPDAEGNDFPEVQALVHNAMEGWEQEAVPRAELTLKKLKDEHTAYLEEDKQERLDTFAAVLTAEEWEQREEIRQQHQELQKQLAVSSFSDWQRAFEQKRSELLNNANVTPYEVREALTAYMESLQPGFKVGLLFSGSKTEQERTRRREQLDHQLNEAVAKAINPHIRSLMKEQLRSVRLLTDEATLAIEDMNYRVPFDVIEQTIPKSTGATGTTVLNVADKITESIRRWFMQRTDSWKNEQEQAFDQLLADPDENSAKERRFEEKVFAIRTLEEIDDQIALVKRSLNAAQPSEIVQAKRRLETWESELEKSGSQGEEFHPAMLKEQEQPEEQTQQPEQEQLAPVDEENVIRQSLAAAELIQDIRGFSETAQYLQRKAEGLQEREFTVALFGAFSAGKSSFANALLGERVLPVSPNPMTAAINRIRPVTGDTPHETADVHLKTEAMLAADVRRSFEALGQPFTTLEDAYTQAAGILEKQSEEQQVHRSFIAAFQKGYPEFNQQLGDSIRTDRSGFAAYVAEEERSCFVESIDFYFDAPFTRSGVTLVDTPGADSINARHTGVAFDYIKNADAVLFITYYNHAFARADREFLIQLGRVKDAFEMDKMFFIVNAIDLAANDTERQEVITYVRNELQRFGIRFPRLSGVSSLQALEDREASGMAAFELEFHHFLEDELKSVAVRVLHETVENTVSRLGALIRQTESNLSRKEERLQELRELEQQVRSRFRSSPAAPLIREGERELEELLRYVQQRVFYRFGDFFKEAYNPSLFAKRPPREALPAALAELTGMLVFDLQQELRATGLRLMKFAERRLLDRFREDTNRLKELDADFSFTPYEPETGNVPEPGTPFRQTDYSGANRLFRGTKDFFERNGKERVRQSLEEQFVPDTEKFLQDEQQHLRMWLEQWIDREAEGLRHHLLVQSLETIESERTLLNEQEKLDSWKQRYQLLQQERMIKQ</sequence>
<evidence type="ECO:0000259" key="8">
    <source>
        <dbReference type="Pfam" id="PF00350"/>
    </source>
</evidence>
<dbReference type="Proteomes" id="UP000188184">
    <property type="component" value="Chromosome"/>
</dbReference>
<comment type="subcellular location">
    <subcellularLocation>
        <location evidence="1">Membrane</location>
    </subcellularLocation>
</comment>
<dbReference type="OrthoDB" id="5477114at2"/>
<keyword evidence="10" id="KW-1185">Reference proteome</keyword>
<organism evidence="9 10">
    <name type="scientific">Planococcus lenghuensis</name>
    <dbReference type="NCBI Taxonomy" id="2213202"/>
    <lineage>
        <taxon>Bacteria</taxon>
        <taxon>Bacillati</taxon>
        <taxon>Bacillota</taxon>
        <taxon>Bacilli</taxon>
        <taxon>Bacillales</taxon>
        <taxon>Caryophanaceae</taxon>
        <taxon>Planococcus</taxon>
    </lineage>
</organism>
<accession>A0A1Q2L0H4</accession>
<dbReference type="PANTHER" id="PTHR10465:SF0">
    <property type="entry name" value="SARCALUMENIN"/>
    <property type="match status" value="1"/>
</dbReference>
<evidence type="ECO:0000256" key="4">
    <source>
        <dbReference type="ARBA" id="ARBA00023134"/>
    </source>
</evidence>
<proteinExistence type="predicted"/>
<reference evidence="9 10" key="1">
    <citation type="submission" date="2017-02" db="EMBL/GenBank/DDBJ databases">
        <title>The complete genomic sequence of a novel cold adapted crude oil-degrading bacterium Planococcus qaidamina Y42.</title>
        <authorList>
            <person name="Yang R."/>
        </authorList>
    </citation>
    <scope>NUCLEOTIDE SEQUENCE [LARGE SCALE GENOMIC DNA]</scope>
    <source>
        <strain evidence="9 10">Y42</strain>
    </source>
</reference>
<dbReference type="GO" id="GO:0003924">
    <property type="term" value="F:GTPase activity"/>
    <property type="evidence" value="ECO:0007669"/>
    <property type="project" value="InterPro"/>
</dbReference>
<keyword evidence="3" id="KW-0378">Hydrolase</keyword>
<evidence type="ECO:0000256" key="7">
    <source>
        <dbReference type="SAM" id="MobiDB-lite"/>
    </source>
</evidence>
<dbReference type="KEGG" id="pmar:B0X71_11050"/>
<feature type="domain" description="Dynamin N-terminal" evidence="8">
    <location>
        <begin position="46"/>
        <end position="198"/>
    </location>
</feature>
<feature type="region of interest" description="Disordered" evidence="7">
    <location>
        <begin position="1071"/>
        <end position="1091"/>
    </location>
</feature>
<keyword evidence="6" id="KW-0175">Coiled coil</keyword>
<evidence type="ECO:0000313" key="10">
    <source>
        <dbReference type="Proteomes" id="UP000188184"/>
    </source>
</evidence>
<evidence type="ECO:0000256" key="2">
    <source>
        <dbReference type="ARBA" id="ARBA00022741"/>
    </source>
</evidence>
<feature type="region of interest" description="Disordered" evidence="7">
    <location>
        <begin position="561"/>
        <end position="581"/>
    </location>
</feature>
<dbReference type="InterPro" id="IPR027417">
    <property type="entry name" value="P-loop_NTPase"/>
</dbReference>
<evidence type="ECO:0000313" key="9">
    <source>
        <dbReference type="EMBL" id="AQQ53557.1"/>
    </source>
</evidence>
<dbReference type="EMBL" id="CP019640">
    <property type="protein sequence ID" value="AQQ53557.1"/>
    <property type="molecule type" value="Genomic_DNA"/>
</dbReference>
<dbReference type="InterPro" id="IPR045063">
    <property type="entry name" value="Dynamin_N"/>
</dbReference>
<dbReference type="RefSeq" id="WP_077589454.1">
    <property type="nucleotide sequence ID" value="NZ_CP019640.1"/>
</dbReference>
<keyword evidence="5" id="KW-0472">Membrane</keyword>
<dbReference type="GO" id="GO:0016020">
    <property type="term" value="C:membrane"/>
    <property type="evidence" value="ECO:0007669"/>
    <property type="project" value="UniProtKB-SubCell"/>
</dbReference>
<evidence type="ECO:0000256" key="5">
    <source>
        <dbReference type="ARBA" id="ARBA00023136"/>
    </source>
</evidence>
<feature type="compositionally biased region" description="Low complexity" evidence="7">
    <location>
        <begin position="568"/>
        <end position="577"/>
    </location>
</feature>